<protein>
    <recommendedName>
        <fullName evidence="4">Small ribosomal subunit protein uS9</fullName>
    </recommendedName>
</protein>
<evidence type="ECO:0000256" key="2">
    <source>
        <dbReference type="ARBA" id="ARBA00022980"/>
    </source>
</evidence>
<keyword evidence="2 4" id="KW-0689">Ribosomal protein</keyword>
<evidence type="ECO:0000256" key="4">
    <source>
        <dbReference type="HAMAP-Rule" id="MF_00532"/>
    </source>
</evidence>
<sequence>MVDVIVTGKRKTAIAKALIRPGIGRVFINGRPLETIPIEQVRERILEPLNVIPETLRHKVDIFVKVSGGGFMGQADACRIAIGRALVKFTGSEEIKRLLMDYDRTILSGDPRRKEPKKFGGPGARRRFQKSYR</sequence>
<evidence type="ECO:0000256" key="1">
    <source>
        <dbReference type="ARBA" id="ARBA00005251"/>
    </source>
</evidence>
<dbReference type="PROSITE" id="PS00360">
    <property type="entry name" value="RIBOSOMAL_S9"/>
    <property type="match status" value="1"/>
</dbReference>
<dbReference type="GO" id="GO:0022627">
    <property type="term" value="C:cytosolic small ribosomal subunit"/>
    <property type="evidence" value="ECO:0007669"/>
    <property type="project" value="UniProtKB-UniRule"/>
</dbReference>
<evidence type="ECO:0000256" key="5">
    <source>
        <dbReference type="RuleBase" id="RU003815"/>
    </source>
</evidence>
<evidence type="ECO:0000256" key="6">
    <source>
        <dbReference type="SAM" id="MobiDB-lite"/>
    </source>
</evidence>
<dbReference type="Pfam" id="PF00380">
    <property type="entry name" value="Ribosomal_S9"/>
    <property type="match status" value="1"/>
</dbReference>
<evidence type="ECO:0000256" key="3">
    <source>
        <dbReference type="ARBA" id="ARBA00023274"/>
    </source>
</evidence>
<dbReference type="EMBL" id="NEXD01000002">
    <property type="protein sequence ID" value="PSN86816.1"/>
    <property type="molecule type" value="Genomic_DNA"/>
</dbReference>
<dbReference type="SUPFAM" id="SSF54211">
    <property type="entry name" value="Ribosomal protein S5 domain 2-like"/>
    <property type="match status" value="1"/>
</dbReference>
<feature type="compositionally biased region" description="Basic residues" evidence="6">
    <location>
        <begin position="124"/>
        <end position="133"/>
    </location>
</feature>
<dbReference type="AlphaFoldDB" id="A0A2R6AKB5"/>
<accession>A0A2R6AKB5</accession>
<gene>
    <name evidence="4" type="primary">rps9</name>
    <name evidence="7" type="ORF">B9Q02_00910</name>
</gene>
<dbReference type="InterPro" id="IPR020568">
    <property type="entry name" value="Ribosomal_Su5_D2-typ_SF"/>
</dbReference>
<dbReference type="NCBIfam" id="TIGR03627">
    <property type="entry name" value="uS9_arch"/>
    <property type="match status" value="1"/>
</dbReference>
<feature type="region of interest" description="Disordered" evidence="6">
    <location>
        <begin position="108"/>
        <end position="133"/>
    </location>
</feature>
<dbReference type="InterPro" id="IPR000754">
    <property type="entry name" value="Ribosomal_uS9"/>
</dbReference>
<dbReference type="InterPro" id="IPR019958">
    <property type="entry name" value="Ribosomal_uS9_archaeal"/>
</dbReference>
<dbReference type="Gene3D" id="3.30.230.10">
    <property type="match status" value="1"/>
</dbReference>
<evidence type="ECO:0000313" key="7">
    <source>
        <dbReference type="EMBL" id="PSN86816.1"/>
    </source>
</evidence>
<reference evidence="7 8" key="1">
    <citation type="submission" date="2017-04" db="EMBL/GenBank/DDBJ databases">
        <title>Novel microbial lineages endemic to geothermal iron-oxide mats fill important gaps in the evolutionary history of Archaea.</title>
        <authorList>
            <person name="Jay Z.J."/>
            <person name="Beam J.P."/>
            <person name="Dlakic M."/>
            <person name="Rusch D.B."/>
            <person name="Kozubal M.A."/>
            <person name="Inskeep W.P."/>
        </authorList>
    </citation>
    <scope>NUCLEOTIDE SEQUENCE [LARGE SCALE GENOMIC DNA]</scope>
    <source>
        <strain evidence="7">BE_D</strain>
    </source>
</reference>
<dbReference type="HAMAP" id="MF_00532_A">
    <property type="entry name" value="Ribosomal_uS9_A"/>
    <property type="match status" value="1"/>
</dbReference>
<name>A0A2R6AKB5_9ARCH</name>
<dbReference type="GO" id="GO:0003723">
    <property type="term" value="F:RNA binding"/>
    <property type="evidence" value="ECO:0007669"/>
    <property type="project" value="TreeGrafter"/>
</dbReference>
<dbReference type="InterPro" id="IPR020574">
    <property type="entry name" value="Ribosomal_uS9_CS"/>
</dbReference>
<dbReference type="Proteomes" id="UP000240569">
    <property type="component" value="Unassembled WGS sequence"/>
</dbReference>
<dbReference type="InterPro" id="IPR014721">
    <property type="entry name" value="Ribsml_uS5_D2-typ_fold_subgr"/>
</dbReference>
<dbReference type="GO" id="GO:0006412">
    <property type="term" value="P:translation"/>
    <property type="evidence" value="ECO:0007669"/>
    <property type="project" value="UniProtKB-UniRule"/>
</dbReference>
<comment type="similarity">
    <text evidence="1 4 5">Belongs to the universal ribosomal protein uS9 family.</text>
</comment>
<comment type="caution">
    <text evidence="7">The sequence shown here is derived from an EMBL/GenBank/DDBJ whole genome shotgun (WGS) entry which is preliminary data.</text>
</comment>
<dbReference type="GO" id="GO:0000462">
    <property type="term" value="P:maturation of SSU-rRNA from tricistronic rRNA transcript (SSU-rRNA, 5.8S rRNA, LSU-rRNA)"/>
    <property type="evidence" value="ECO:0007669"/>
    <property type="project" value="TreeGrafter"/>
</dbReference>
<dbReference type="PANTHER" id="PTHR21569:SF16">
    <property type="entry name" value="RIBOSOMAL PROTEIN S16"/>
    <property type="match status" value="1"/>
</dbReference>
<dbReference type="NCBIfam" id="NF001749">
    <property type="entry name" value="PRK00474.1"/>
    <property type="match status" value="1"/>
</dbReference>
<dbReference type="PANTHER" id="PTHR21569">
    <property type="entry name" value="RIBOSOMAL PROTEIN S9"/>
    <property type="match status" value="1"/>
</dbReference>
<evidence type="ECO:0000313" key="8">
    <source>
        <dbReference type="Proteomes" id="UP000240569"/>
    </source>
</evidence>
<dbReference type="GO" id="GO:0003735">
    <property type="term" value="F:structural constituent of ribosome"/>
    <property type="evidence" value="ECO:0007669"/>
    <property type="project" value="UniProtKB-UniRule"/>
</dbReference>
<organism evidence="7 8">
    <name type="scientific">Candidatus Marsarchaeota G1 archaeon BE_D</name>
    <dbReference type="NCBI Taxonomy" id="1978156"/>
    <lineage>
        <taxon>Archaea</taxon>
        <taxon>Candidatus Marsarchaeota</taxon>
        <taxon>Candidatus Marsarchaeota group 1</taxon>
    </lineage>
</organism>
<proteinExistence type="inferred from homology"/>
<keyword evidence="3 4" id="KW-0687">Ribonucleoprotein</keyword>